<dbReference type="Gene3D" id="3.40.50.300">
    <property type="entry name" value="P-loop containing nucleotide triphosphate hydrolases"/>
    <property type="match status" value="1"/>
</dbReference>
<dbReference type="Pfam" id="PF25373">
    <property type="entry name" value="SBNO"/>
    <property type="match status" value="1"/>
</dbReference>
<feature type="region of interest" description="Disordered" evidence="4">
    <location>
        <begin position="856"/>
        <end position="892"/>
    </location>
</feature>
<dbReference type="Pfam" id="PF13871">
    <property type="entry name" value="Helicase_C_4"/>
    <property type="match status" value="1"/>
</dbReference>
<dbReference type="InterPro" id="IPR026937">
    <property type="entry name" value="SBNO_Helicase_C_dom"/>
</dbReference>
<feature type="compositionally biased region" description="Acidic residues" evidence="4">
    <location>
        <begin position="1073"/>
        <end position="1092"/>
    </location>
</feature>
<dbReference type="InterPro" id="IPR014001">
    <property type="entry name" value="Helicase_ATP-bd"/>
</dbReference>
<evidence type="ECO:0000259" key="5">
    <source>
        <dbReference type="PROSITE" id="PS51192"/>
    </source>
</evidence>
<feature type="compositionally biased region" description="Low complexity" evidence="4">
    <location>
        <begin position="390"/>
        <end position="401"/>
    </location>
</feature>
<dbReference type="PROSITE" id="PS51192">
    <property type="entry name" value="HELICASE_ATP_BIND_1"/>
    <property type="match status" value="1"/>
</dbReference>
<dbReference type="GO" id="GO:0005634">
    <property type="term" value="C:nucleus"/>
    <property type="evidence" value="ECO:0007669"/>
    <property type="project" value="TreeGrafter"/>
</dbReference>
<comment type="similarity">
    <text evidence="1">Belongs to the SBNO family.</text>
</comment>
<protein>
    <submittedName>
        <fullName evidence="6">Protein strawberry notch 1</fullName>
    </submittedName>
</protein>
<dbReference type="GO" id="GO:0031490">
    <property type="term" value="F:chromatin DNA binding"/>
    <property type="evidence" value="ECO:0007669"/>
    <property type="project" value="TreeGrafter"/>
</dbReference>
<keyword evidence="3" id="KW-0804">Transcription</keyword>
<feature type="compositionally biased region" description="Low complexity" evidence="4">
    <location>
        <begin position="990"/>
        <end position="1008"/>
    </location>
</feature>
<evidence type="ECO:0000256" key="2">
    <source>
        <dbReference type="ARBA" id="ARBA00023015"/>
    </source>
</evidence>
<dbReference type="GO" id="GO:0042393">
    <property type="term" value="F:histone binding"/>
    <property type="evidence" value="ECO:0007669"/>
    <property type="project" value="TreeGrafter"/>
</dbReference>
<feature type="compositionally biased region" description="Basic residues" evidence="4">
    <location>
        <begin position="959"/>
        <end position="968"/>
    </location>
</feature>
<feature type="compositionally biased region" description="Polar residues" evidence="4">
    <location>
        <begin position="375"/>
        <end position="389"/>
    </location>
</feature>
<dbReference type="Pfam" id="PF13872">
    <property type="entry name" value="AAA_34"/>
    <property type="match status" value="1"/>
</dbReference>
<gene>
    <name evidence="6" type="primary">SBNO1</name>
    <name evidence="6" type="ORF">g.11680</name>
</gene>
<dbReference type="GO" id="GO:0006355">
    <property type="term" value="P:regulation of DNA-templated transcription"/>
    <property type="evidence" value="ECO:0007669"/>
    <property type="project" value="InterPro"/>
</dbReference>
<evidence type="ECO:0000256" key="1">
    <source>
        <dbReference type="ARBA" id="ARBA00006992"/>
    </source>
</evidence>
<evidence type="ECO:0000256" key="3">
    <source>
        <dbReference type="ARBA" id="ARBA00023163"/>
    </source>
</evidence>
<feature type="region of interest" description="Disordered" evidence="4">
    <location>
        <begin position="375"/>
        <end position="401"/>
    </location>
</feature>
<keyword evidence="2" id="KW-0805">Transcription regulation</keyword>
<feature type="domain" description="Helicase ATP-binding" evidence="5">
    <location>
        <begin position="500"/>
        <end position="675"/>
    </location>
</feature>
<feature type="compositionally biased region" description="Polar residues" evidence="4">
    <location>
        <begin position="160"/>
        <end position="179"/>
    </location>
</feature>
<dbReference type="InterPro" id="IPR039187">
    <property type="entry name" value="SNO_AAA"/>
</dbReference>
<dbReference type="InterPro" id="IPR027417">
    <property type="entry name" value="P-loop_NTPase"/>
</dbReference>
<name>A0A6G1SIS9_9ACAR</name>
<feature type="region of interest" description="Disordered" evidence="4">
    <location>
        <begin position="1"/>
        <end position="20"/>
    </location>
</feature>
<dbReference type="FunFam" id="3.40.50.300:FF:000342">
    <property type="entry name" value="Protein strawberry notch homolog 2"/>
    <property type="match status" value="1"/>
</dbReference>
<feature type="region of interest" description="Disordered" evidence="4">
    <location>
        <begin position="1069"/>
        <end position="1096"/>
    </location>
</feature>
<dbReference type="PANTHER" id="PTHR12706:SF30">
    <property type="entry name" value="PROTEIN STRAWBERRY NOTCH-RELATED"/>
    <property type="match status" value="1"/>
</dbReference>
<dbReference type="SUPFAM" id="SSF52540">
    <property type="entry name" value="P-loop containing nucleoside triphosphate hydrolases"/>
    <property type="match status" value="2"/>
</dbReference>
<dbReference type="InterPro" id="IPR057332">
    <property type="entry name" value="SBNO_a/b_dom"/>
</dbReference>
<sequence length="1627" mass="181876">MEAEATRGSSNNELEVELKDPYEPEFLVGVPFDSNKTAGGVDNDPQDRPNPWVEAPPKVDRRIIAKLQQQQPLANDFHEAQLSLANPINYTPCHPSRIPKPSLFKRATARARTKPSVPHLEAKTEPAMIEPAHSSSSQSNAQCRPSNPTTILQPPILKPPTTSHAQLNQSNMPPASQSGLGLHLSKPQPYQPRFAGAPNFTRFSNGSPQVQVVNSFNQQYNLGLNHRPPNLAPPAHSGQSIINNPTIPNIIRPAAAVNAPLHQQSLQATMIPPPTYGAFSSQAQPVNTAMTDFLKYFSDLTGFDYNSLLGNMDNNGPNNSIRLHVPANDNVNITQEQVDQFVMAYNQQIQHQQQQQLLQQQLQQLHRSRLQYRTPQVQQSQIPKQHPTTAASSLNNLAPNNVRPQVPTADEMVLQDIHVDADGDEEYHEVETYADYEPAKLKLGKTHPDPVVETSSLSTVEPPDIDYTLKLPAKVIDGALLSSLQLESVIYACQQHAQLMPDRKTRRGFLIGDGAGVGKGRTIAGIIYENYLCGRKKSIWLSVSTDLKLDAERDLRDIGAKIPVFLLNKFQYGRRINEDNGVIFTTYSGLVSKSQSVRGIYGSRLAQLVAWAGTSFDGVIVFDECHKAKNISLKGKKTTKKLSKAAEYVLEIQEKLPNARIVYASATGASETRHLGYMTRLGIWGPGTPYESFSVFCETIERRGVGAMELVAVELKMRGSYIARQLSFKTTSFSIERAHLNDEFIALYDQCVDMWALALKHFREAESFFSKKELKSMWPSFWAAHQKFFKYLCISVKVPVVIDIVEKALAEGKCAVIGLQSTGEAKTLEAMEDGDINEFISTARATFESLIENHFPAPSRGRRRRRASASTDSDLPPYLPGIPSDKSSSTTSSSTIVDEQWISNDACKFVIQDGVALPKITEHGSSSRSRKNNSKPVDAKQQALFELVQAKRAATKSARTLRHKRRLAIRQTDKSRIKKVSNTDSDTEISDPLSDSGGHLLSDSSLSDSDYEADTVTEFDGSDDELVVVGTKSGRPARRNLIDDDSDDDVQITAIKTPVKPTIRPEAKTIFINDDDDDEEDDPSMNDDGEDRGEERPMIKYAARLTRMQEELFAQIDALGPKLPNNTLDDLIDRLGGPTKVAEMTGRKGRVVKDSYGQISYRQRNEIDCSEALNIEEKRRFMDGEKYIAIISEAASSGISLQADKRVTNTRRRVHITIELPWSADRAVQQFGRTHRSNQLSGPEYVFIISDLAGETRFASIVAKRLESLGALTHGDRRASTEARDLSQFNIGSKYCRMALEHMNRLLETNIQFAEIRPDYKGGNFLEDARKAYLSAGLGHLGGDLFTPDPQSLNINLFLNRILGMKVRIQNAIFDLFTKITDRLITRKKVAGEYDAGILELNSASGKTRVDPPEDFLIRTNSGFVKCTLRNIRYERGIPWEEARDKLVEADGRDKRSGFYMATNSITKSKSVILAIREPGIDQFRIYKPNVGRQPKLEFYSQVIGKFDKVDENTAEKIWRFIYQATDNHCIHMCHFNSCKRIEARMKCDVGIRHRLFCILSGGILTIWPYLEAKVPEATRRIQIIRLRLDDNTRIIGPNIPQDCLDKVRKALRDGASTGIDFNARQR</sequence>
<evidence type="ECO:0000256" key="4">
    <source>
        <dbReference type="SAM" id="MobiDB-lite"/>
    </source>
</evidence>
<organism evidence="6">
    <name type="scientific">Aceria tosichella</name>
    <name type="common">wheat curl mite</name>
    <dbReference type="NCBI Taxonomy" id="561515"/>
    <lineage>
        <taxon>Eukaryota</taxon>
        <taxon>Metazoa</taxon>
        <taxon>Ecdysozoa</taxon>
        <taxon>Arthropoda</taxon>
        <taxon>Chelicerata</taxon>
        <taxon>Arachnida</taxon>
        <taxon>Acari</taxon>
        <taxon>Acariformes</taxon>
        <taxon>Trombidiformes</taxon>
        <taxon>Prostigmata</taxon>
        <taxon>Eupodina</taxon>
        <taxon>Eriophyoidea</taxon>
        <taxon>Eriophyidae</taxon>
        <taxon>Eriophyinae</taxon>
        <taxon>Aceriini</taxon>
        <taxon>Aceria</taxon>
    </lineage>
</organism>
<feature type="region of interest" description="Disordered" evidence="4">
    <location>
        <begin position="110"/>
        <end position="202"/>
    </location>
</feature>
<dbReference type="PANTHER" id="PTHR12706">
    <property type="entry name" value="STRAWBERRY NOTCH-RELATED"/>
    <property type="match status" value="1"/>
</dbReference>
<dbReference type="EMBL" id="GGYP01005614">
    <property type="protein sequence ID" value="MDE50385.1"/>
    <property type="molecule type" value="Transcribed_RNA"/>
</dbReference>
<feature type="compositionally biased region" description="Polar residues" evidence="4">
    <location>
        <begin position="133"/>
        <end position="152"/>
    </location>
</feature>
<feature type="region of interest" description="Disordered" evidence="4">
    <location>
        <begin position="29"/>
        <end position="56"/>
    </location>
</feature>
<evidence type="ECO:0000313" key="6">
    <source>
        <dbReference type="EMBL" id="MDE50385.1"/>
    </source>
</evidence>
<feature type="region of interest" description="Disordered" evidence="4">
    <location>
        <begin position="955"/>
        <end position="1009"/>
    </location>
</feature>
<accession>A0A6G1SIS9</accession>
<dbReference type="InterPro" id="IPR026741">
    <property type="entry name" value="SNO"/>
</dbReference>
<proteinExistence type="inferred from homology"/>
<reference evidence="6" key="1">
    <citation type="submission" date="2018-10" db="EMBL/GenBank/DDBJ databases">
        <title>Transcriptome assembly of Aceria tosichella (Wheat curl mite) Type 2.</title>
        <authorList>
            <person name="Scully E.D."/>
            <person name="Geib S.M."/>
            <person name="Palmer N.A."/>
            <person name="Gupta A.K."/>
            <person name="Sarath G."/>
            <person name="Tatineni S."/>
        </authorList>
    </citation>
    <scope>NUCLEOTIDE SEQUENCE</scope>
    <source>
        <strain evidence="6">LincolnNE</strain>
    </source>
</reference>